<accession>A0A317WBL7</accession>
<protein>
    <submittedName>
        <fullName evidence="1">Uncharacterized protein</fullName>
    </submittedName>
</protein>
<dbReference type="GeneID" id="37107893"/>
<gene>
    <name evidence="1" type="ORF">BO94DRAFT_144721</name>
</gene>
<proteinExistence type="predicted"/>
<keyword evidence="2" id="KW-1185">Reference proteome</keyword>
<name>A0A317WBL7_9EURO</name>
<dbReference type="EMBL" id="MSFK01000020">
    <property type="protein sequence ID" value="PWY81520.1"/>
    <property type="molecule type" value="Genomic_DNA"/>
</dbReference>
<organism evidence="1 2">
    <name type="scientific">Aspergillus sclerotioniger CBS 115572</name>
    <dbReference type="NCBI Taxonomy" id="1450535"/>
    <lineage>
        <taxon>Eukaryota</taxon>
        <taxon>Fungi</taxon>
        <taxon>Dikarya</taxon>
        <taxon>Ascomycota</taxon>
        <taxon>Pezizomycotina</taxon>
        <taxon>Eurotiomycetes</taxon>
        <taxon>Eurotiomycetidae</taxon>
        <taxon>Eurotiales</taxon>
        <taxon>Aspergillaceae</taxon>
        <taxon>Aspergillus</taxon>
        <taxon>Aspergillus subgen. Circumdati</taxon>
    </lineage>
</organism>
<evidence type="ECO:0000313" key="2">
    <source>
        <dbReference type="Proteomes" id="UP000246702"/>
    </source>
</evidence>
<reference evidence="1 2" key="1">
    <citation type="submission" date="2016-12" db="EMBL/GenBank/DDBJ databases">
        <title>The genomes of Aspergillus section Nigri reveals drivers in fungal speciation.</title>
        <authorList>
            <consortium name="DOE Joint Genome Institute"/>
            <person name="Vesth T.C."/>
            <person name="Nybo J."/>
            <person name="Theobald S."/>
            <person name="Brandl J."/>
            <person name="Frisvad J.C."/>
            <person name="Nielsen K.F."/>
            <person name="Lyhne E.K."/>
            <person name="Kogle M.E."/>
            <person name="Kuo A."/>
            <person name="Riley R."/>
            <person name="Clum A."/>
            <person name="Nolan M."/>
            <person name="Lipzen A."/>
            <person name="Salamov A."/>
            <person name="Henrissat B."/>
            <person name="Wiebenga A."/>
            <person name="De Vries R.P."/>
            <person name="Grigoriev I.V."/>
            <person name="Mortensen U.H."/>
            <person name="Andersen M.R."/>
            <person name="Baker S.E."/>
        </authorList>
    </citation>
    <scope>NUCLEOTIDE SEQUENCE [LARGE SCALE GENOMIC DNA]</scope>
    <source>
        <strain evidence="1 2">CBS 115572</strain>
    </source>
</reference>
<dbReference type="Proteomes" id="UP000246702">
    <property type="component" value="Unassembled WGS sequence"/>
</dbReference>
<sequence length="106" mass="11863">MKDQMRGRRKRRERERENRPVARRWVALVGAIPGGGSRVTPAGNLRLPRSVVFLPNSPGRISSWPDSSKPSDARRIVMWVEPRGCGFRSGDYLGVGFHIITPGVNI</sequence>
<evidence type="ECO:0000313" key="1">
    <source>
        <dbReference type="EMBL" id="PWY81520.1"/>
    </source>
</evidence>
<comment type="caution">
    <text evidence="1">The sequence shown here is derived from an EMBL/GenBank/DDBJ whole genome shotgun (WGS) entry which is preliminary data.</text>
</comment>
<dbReference type="RefSeq" id="XP_025465588.1">
    <property type="nucleotide sequence ID" value="XM_025605750.1"/>
</dbReference>
<dbReference type="AlphaFoldDB" id="A0A317WBL7"/>